<keyword evidence="13" id="KW-1185">Reference proteome</keyword>
<keyword evidence="7" id="KW-0805">Transcription regulation</keyword>
<dbReference type="InterPro" id="IPR001841">
    <property type="entry name" value="Znf_RING"/>
</dbReference>
<evidence type="ECO:0000256" key="3">
    <source>
        <dbReference type="ARBA" id="ARBA00022679"/>
    </source>
</evidence>
<dbReference type="InterPro" id="IPR013083">
    <property type="entry name" value="Znf_RING/FYVE/PHD"/>
</dbReference>
<dbReference type="SUPFAM" id="SSF57850">
    <property type="entry name" value="RING/U-box"/>
    <property type="match status" value="1"/>
</dbReference>
<keyword evidence="8" id="KW-0804">Transcription</keyword>
<dbReference type="PROSITE" id="PS50089">
    <property type="entry name" value="ZF_RING_2"/>
    <property type="match status" value="1"/>
</dbReference>
<evidence type="ECO:0000259" key="11">
    <source>
        <dbReference type="PROSITE" id="PS50089"/>
    </source>
</evidence>
<name>A0ABP1BDR5_9BRYO</name>
<evidence type="ECO:0000256" key="1">
    <source>
        <dbReference type="ARBA" id="ARBA00000900"/>
    </source>
</evidence>
<accession>A0ABP1BDR5</accession>
<keyword evidence="4" id="KW-0479">Metal-binding</keyword>
<evidence type="ECO:0000313" key="13">
    <source>
        <dbReference type="Proteomes" id="UP001497522"/>
    </source>
</evidence>
<dbReference type="EC" id="2.3.2.27" evidence="2"/>
<dbReference type="Pfam" id="PF13639">
    <property type="entry name" value="zf-RING_2"/>
    <property type="match status" value="1"/>
</dbReference>
<protein>
    <recommendedName>
        <fullName evidence="2">RING-type E3 ubiquitin transferase</fullName>
        <ecNumber evidence="2">2.3.2.27</ecNumber>
    </recommendedName>
</protein>
<evidence type="ECO:0000256" key="7">
    <source>
        <dbReference type="ARBA" id="ARBA00023015"/>
    </source>
</evidence>
<dbReference type="SMART" id="SM00184">
    <property type="entry name" value="RING"/>
    <property type="match status" value="1"/>
</dbReference>
<dbReference type="PANTHER" id="PTHR46077">
    <property type="entry name" value="E3 UBIQUITIN-PROTEIN LIGASE TOPORS"/>
    <property type="match status" value="1"/>
</dbReference>
<dbReference type="EMBL" id="OZ023704">
    <property type="protein sequence ID" value="CAK9873365.1"/>
    <property type="molecule type" value="Genomic_DNA"/>
</dbReference>
<gene>
    <name evidence="12" type="ORF">CSSPJE1EN2_LOCUS15906</name>
</gene>
<keyword evidence="3" id="KW-0808">Transferase</keyword>
<evidence type="ECO:0000256" key="10">
    <source>
        <dbReference type="SAM" id="MobiDB-lite"/>
    </source>
</evidence>
<feature type="region of interest" description="Disordered" evidence="10">
    <location>
        <begin position="182"/>
        <end position="213"/>
    </location>
</feature>
<evidence type="ECO:0000256" key="9">
    <source>
        <dbReference type="PROSITE-ProRule" id="PRU00175"/>
    </source>
</evidence>
<feature type="domain" description="RING-type" evidence="11">
    <location>
        <begin position="95"/>
        <end position="136"/>
    </location>
</feature>
<proteinExistence type="predicted"/>
<evidence type="ECO:0000313" key="12">
    <source>
        <dbReference type="EMBL" id="CAK9873365.1"/>
    </source>
</evidence>
<evidence type="ECO:0000256" key="2">
    <source>
        <dbReference type="ARBA" id="ARBA00012483"/>
    </source>
</evidence>
<dbReference type="Proteomes" id="UP001497522">
    <property type="component" value="Chromosome 3"/>
</dbReference>
<feature type="region of interest" description="Disordered" evidence="10">
    <location>
        <begin position="156"/>
        <end position="175"/>
    </location>
</feature>
<evidence type="ECO:0000256" key="4">
    <source>
        <dbReference type="ARBA" id="ARBA00022723"/>
    </source>
</evidence>
<dbReference type="InterPro" id="IPR017907">
    <property type="entry name" value="Znf_RING_CS"/>
</dbReference>
<reference evidence="12" key="1">
    <citation type="submission" date="2024-03" db="EMBL/GenBank/DDBJ databases">
        <authorList>
            <consortium name="ELIXIR-Norway"/>
            <consortium name="Elixir Norway"/>
        </authorList>
    </citation>
    <scope>NUCLEOTIDE SEQUENCE</scope>
</reference>
<keyword evidence="5 9" id="KW-0863">Zinc-finger</keyword>
<feature type="region of interest" description="Disordered" evidence="10">
    <location>
        <begin position="24"/>
        <end position="46"/>
    </location>
</feature>
<comment type="catalytic activity">
    <reaction evidence="1">
        <text>S-ubiquitinyl-[E2 ubiquitin-conjugating enzyme]-L-cysteine + [acceptor protein]-L-lysine = [E2 ubiquitin-conjugating enzyme]-L-cysteine + N(6)-ubiquitinyl-[acceptor protein]-L-lysine.</text>
        <dbReference type="EC" id="2.3.2.27"/>
    </reaction>
</comment>
<dbReference type="PROSITE" id="PS00518">
    <property type="entry name" value="ZF_RING_1"/>
    <property type="match status" value="1"/>
</dbReference>
<keyword evidence="6" id="KW-0862">Zinc</keyword>
<evidence type="ECO:0000256" key="8">
    <source>
        <dbReference type="ARBA" id="ARBA00023163"/>
    </source>
</evidence>
<dbReference type="Gene3D" id="3.30.40.10">
    <property type="entry name" value="Zinc/RING finger domain, C3HC4 (zinc finger)"/>
    <property type="match status" value="1"/>
</dbReference>
<sequence>MSTESSTRFVWLPSSRVWAYVPSSSQAPVEMEDRAKRKRRSVATVEGSISSQGAGIGELGLAPGFTSLSQQQQQQQREKQSRLGLESSSSQQATCAICLGAIEREKGAVLRFCMHEFCTHCIEEWSRVRRVCPLCKADFSGWYQGTRLEERIIPPATLGQQQSLPRSSTPVHSSSRLPFWRLHSQRDQGRGRRRQPFQDRIQSHSHSVQSREQAMGRLVPFPTQRTFHVHSRTKDARIVEEESAARAMRWRASIYEQGLKACPFEIRRRPSSFQALHDPDTKVRAERRLEPWICRELQVLLRDQDPSLLVHFVLALWFKCEGRSSSSLQQRLPSVKRNEFDDQAKEGNKEAVKELEQFLGDKASLFWHELRNFAESPFTMKAYDTTVIYAKDNKGSGTRNHNFRNLRQKNKA</sequence>
<dbReference type="PANTHER" id="PTHR46077:SF1">
    <property type="entry name" value="TOP1 BINDING ARGININE_SERINE RICH PROTEIN, E3 UBIQUITIN LIGASE"/>
    <property type="match status" value="1"/>
</dbReference>
<evidence type="ECO:0000256" key="5">
    <source>
        <dbReference type="ARBA" id="ARBA00022771"/>
    </source>
</evidence>
<evidence type="ECO:0000256" key="6">
    <source>
        <dbReference type="ARBA" id="ARBA00022833"/>
    </source>
</evidence>
<organism evidence="12 13">
    <name type="scientific">Sphagnum jensenii</name>
    <dbReference type="NCBI Taxonomy" id="128206"/>
    <lineage>
        <taxon>Eukaryota</taxon>
        <taxon>Viridiplantae</taxon>
        <taxon>Streptophyta</taxon>
        <taxon>Embryophyta</taxon>
        <taxon>Bryophyta</taxon>
        <taxon>Sphagnophytina</taxon>
        <taxon>Sphagnopsida</taxon>
        <taxon>Sphagnales</taxon>
        <taxon>Sphagnaceae</taxon>
        <taxon>Sphagnum</taxon>
    </lineage>
</organism>
<feature type="compositionally biased region" description="Polar residues" evidence="10">
    <location>
        <begin position="158"/>
        <end position="175"/>
    </location>
</feature>